<dbReference type="PROSITE" id="PS50075">
    <property type="entry name" value="CARRIER"/>
    <property type="match status" value="1"/>
</dbReference>
<dbReference type="Gene3D" id="3.10.129.110">
    <property type="entry name" value="Polyketide synthase dehydratase"/>
    <property type="match status" value="1"/>
</dbReference>
<dbReference type="InterPro" id="IPR016039">
    <property type="entry name" value="Thiolase-like"/>
</dbReference>
<dbReference type="SUPFAM" id="SSF47336">
    <property type="entry name" value="ACP-like"/>
    <property type="match status" value="1"/>
</dbReference>
<dbReference type="EMBL" id="JAFEKC020000012">
    <property type="protein sequence ID" value="KAK0511844.1"/>
    <property type="molecule type" value="Genomic_DNA"/>
</dbReference>
<dbReference type="GO" id="GO:0004312">
    <property type="term" value="F:fatty acid synthase activity"/>
    <property type="evidence" value="ECO:0007669"/>
    <property type="project" value="TreeGrafter"/>
</dbReference>
<dbReference type="PROSITE" id="PS52019">
    <property type="entry name" value="PKS_MFAS_DH"/>
    <property type="match status" value="1"/>
</dbReference>
<dbReference type="CDD" id="cd05195">
    <property type="entry name" value="enoyl_red"/>
    <property type="match status" value="1"/>
</dbReference>
<dbReference type="SUPFAM" id="SSF52151">
    <property type="entry name" value="FabD/lysophospholipase-like"/>
    <property type="match status" value="1"/>
</dbReference>
<feature type="domain" description="Carrier" evidence="9">
    <location>
        <begin position="2497"/>
        <end position="2574"/>
    </location>
</feature>
<dbReference type="InterPro" id="IPR020807">
    <property type="entry name" value="PKS_DH"/>
</dbReference>
<dbReference type="InterPro" id="IPR036736">
    <property type="entry name" value="ACP-like_sf"/>
</dbReference>
<keyword evidence="1" id="KW-0596">Phosphopantetheine</keyword>
<dbReference type="Gene3D" id="3.40.50.720">
    <property type="entry name" value="NAD(P)-binding Rossmann-like Domain"/>
    <property type="match status" value="1"/>
</dbReference>
<dbReference type="Pfam" id="PF14765">
    <property type="entry name" value="PS-DH"/>
    <property type="match status" value="1"/>
</dbReference>
<dbReference type="Pfam" id="PF00698">
    <property type="entry name" value="Acyl_transf_1"/>
    <property type="match status" value="1"/>
</dbReference>
<dbReference type="InterPro" id="IPR014031">
    <property type="entry name" value="Ketoacyl_synth_C"/>
</dbReference>
<sequence length="2587" mass="282591">MGEVNEDMSAPRCGTKPSAIAIIGMSCRLPAGATNIENLWTSLASGQSGWTPHPSERYLPDKCYHPNPDKKGTYCSKGAHYLDEDVALFDPQFFNITATEAIAMDPQQRHLLEVSYEALENAGLALPCISGTNMGVFIGGGNAEYRSHVGHDIDNLPMFEATGNAESLLANRLSYVYNLQGPSLTIDTACSSSLVALNTAFLSLQAGESSMALVGGSVLRLRPESAISLSNMKPRLLSPDGKSYAFDDRATSGFGRGEGSACIVLKPVDAAMRDGDPIRAVIRNTGVNQDGKTAGITMPNGHAQASLIRSVYRSAGVEPLMTDYVEAHGTGTATGDPIEAAALGEVFGRSPDQPAVVIGSIKSNIGHLEALSGVASVIKAALMLERRFYLPNCDLQTLNSKIPFQQLNLNVSRKFRPWDCKGAHVIMEEALSTQDIRTIPESARATLLNGCSSQVASIPSVTTAHLYILSANDRDSLLRYAALLAEYISERPIYLNFDILRSLAFTLGQRRTLLPWKLAIPATRQDELVRKLKDVSLTPSRSVGQPRIGLVFSGQGSQWPRMGTPLYYRYPAYASAIRDADRILTALGASWSLIAELEKDEGDSSIDHPSICQPACTALQIALVDLLHSWGLIANSVTGHSSGEIAAAYAAGILDKESCMAIAYYRGVVATSLIDNPGGASGAMLAVGASQEETQGLIAAETDTMGHCTIACINSPHSMTISGDSPRIAQISALADARSIWNRRLKIDVAYHSHHMDNVAARYSSLIGEIIPKRDVNIEFHSSLRGCLVEPAALDTSYWVDNLTSPVRFSQAFTSLTAPTEENKQGVDLAIEIGPHSTLQGPMRDITQTFEGSTSRIQTFPSVVRKKDGVACILDLAAKLVTSGCTLTFEMVNFPSSDSVPSILTDLPIYQWNHTKRYWYDGRESEDVLRYMFPRHDLLGSRAIDCTVDAPRWKNVIAVEDVPWLRDHSIQGMIVFPMSAYLCMAMEACRQQSHWRGTSFDHITLRDVATRQPLIMADSNPIELRLSLTPYSEGSRSFSDTWSHFKVSSWTSDRGWLDHCSGLVAPRSLEEQNPVFSRNESHGGLDHQMGDLSKLEILCRDPRNADDYYQLCEDVGFYYGPTFRAVQEVRTGRSHQATFTVTTPDTLSCMPFFKQSDYMIHPISLDAVFQGATFFLAAGIGGMGTPYMPVSIEEISVIAGILDEPGSVLRVYATSVPPDAFSRKQSIDYVVLDTQRASRPCRIVVKGIVEAPVQGNDDSQSVDASRCLRIKWEPSMSYPRDTAFETILSVPPAEPRDPEEIRRLDNLSLDYIKHALSQTDIDDVPSGHLQKLYLWIKSRAFDKRGVSNSTVLNGKAPNGYLSKGGKPNGYIPNGTIRKHDAHSDINPTRHEQSESEKIASLFIHRVGKQLPAILRGHLDPAVLIGEAEFLGNIPTRYEGCNRLYTAMANFVKKLAFQSPALRILDVGAHHQTATLEILEGLANVSGAFSGGLRYEIAGEVVDMPDSLMAKLALWHGVIKQSTVDLNQSPLIQGLDLGSYDLVIVSDYEISRKYKKLANIRQLLRTGGRLLLFDISYEKEHASSFPLVILPHWWSDDDDGICQSNKESGTTPGSLTRTSPVSHQGELNDDQKQMLLEECGFSRPQATIHANGEVENYRFSSMFLTAVGAKPFIEPSNDAVVIARWLPNGVTKSQVKAAIQGCRSGAIIWSDFDQLKNVDLEGRYCVIIDDPRDSYLTGMNSESFEGLKSLTQAAGILWTIGGLSLPDAGLVRGFARTLRAEFQMDKFVTLAIDDWGMPGQLFIDFVSRVLKQSFYMESSPGEFDRELAVNDGVVCIPRLVRDDLMDQDLERETQRGAKALQPFYQRDRPLRLAITSPGFLDTLSFVDDDRLDAPLPKDEIEIQAKAFGLNFKDVILALGQLPGYYLGQECSGVVTRAGSNTLGLKIGDRVCAIAAGSIANTVRCKAECAVKMPDAISFSAGASIPLIYCTAQYCLAHVARLKPDETILIHAAAGGIGQAALMLAQASKAHVFATVGSQEKKEFLMRRFQIPAERIFYSRDTSFARDVLEATNGKGVDVVLNSLAGEQLRATWKCMAPFGRFVEIGKRDITRNMNLEMSPFEHTVTFAGVDLGDLIKHRPQALQEVFIEVIDKIRTGTIEPVGPIHEFAVSDIETAFRSLQSGRLIGKVVLMPRPGDTVMASRPSIEPAILREDISYLITGGTGGIGRAISSWMAQHGARNIILASRSGQKKANTTDLVDDLAALGVNVKVYQCDVAVEADLQLLISDCATIMPPIGGVIHGAYVNRDVTFELATYQDWLAVVQPKYQGAWNMHRAFLNQKLDFFIMLSSISSVIGNRGQAAYAAANSFLDEFAHFRACQGLPGTSINLGVVKEIGHVAERPELQEKLGALNGDVGLSKVDVLALIKLAILKKVDKYANHQCITGLSFENYNPKHSAYYWATDARFCHLRRGMGVPEARDTGANISTKQALKKAQNVDEASEIASKSLVVKLASVLITPAEDISTSKPVVALGLDSLVAVEVRSWIAKELNAKVSTMELMTSSSIKALADVVVGRSLLLENLRSKISGV</sequence>
<gene>
    <name evidence="12" type="ORF">JMJ35_005694</name>
</gene>
<dbReference type="Pfam" id="PF08659">
    <property type="entry name" value="KR"/>
    <property type="match status" value="1"/>
</dbReference>
<dbReference type="InterPro" id="IPR013968">
    <property type="entry name" value="PKS_KR"/>
</dbReference>
<dbReference type="GO" id="GO:0016491">
    <property type="term" value="F:oxidoreductase activity"/>
    <property type="evidence" value="ECO:0007669"/>
    <property type="project" value="InterPro"/>
</dbReference>
<evidence type="ECO:0000259" key="10">
    <source>
        <dbReference type="PROSITE" id="PS52004"/>
    </source>
</evidence>
<dbReference type="SUPFAM" id="SSF51735">
    <property type="entry name" value="NAD(P)-binding Rossmann-fold domains"/>
    <property type="match status" value="2"/>
</dbReference>
<comment type="caution">
    <text evidence="12">The sequence shown here is derived from an EMBL/GenBank/DDBJ whole genome shotgun (WGS) entry which is preliminary data.</text>
</comment>
<dbReference type="InterPro" id="IPR001227">
    <property type="entry name" value="Ac_transferase_dom_sf"/>
</dbReference>
<evidence type="ECO:0000256" key="5">
    <source>
        <dbReference type="ARBA" id="ARBA00023268"/>
    </source>
</evidence>
<reference evidence="12" key="1">
    <citation type="submission" date="2023-03" db="EMBL/GenBank/DDBJ databases">
        <title>Complete genome of Cladonia borealis.</title>
        <authorList>
            <person name="Park H."/>
        </authorList>
    </citation>
    <scope>NUCLEOTIDE SEQUENCE</scope>
    <source>
        <strain evidence="12">ANT050790</strain>
    </source>
</reference>
<dbReference type="InterPro" id="IPR011032">
    <property type="entry name" value="GroES-like_sf"/>
</dbReference>
<dbReference type="Pfam" id="PF13602">
    <property type="entry name" value="ADH_zinc_N_2"/>
    <property type="match status" value="1"/>
</dbReference>
<dbReference type="InterPro" id="IPR050091">
    <property type="entry name" value="PKS_NRPS_Biosynth_Enz"/>
</dbReference>
<dbReference type="GO" id="GO:0030639">
    <property type="term" value="P:polyketide biosynthetic process"/>
    <property type="evidence" value="ECO:0007669"/>
    <property type="project" value="UniProtKB-ARBA"/>
</dbReference>
<dbReference type="Pfam" id="PF00109">
    <property type="entry name" value="ketoacyl-synt"/>
    <property type="match status" value="1"/>
</dbReference>
<evidence type="ECO:0000259" key="9">
    <source>
        <dbReference type="PROSITE" id="PS50075"/>
    </source>
</evidence>
<dbReference type="Gene3D" id="1.10.1200.10">
    <property type="entry name" value="ACP-like"/>
    <property type="match status" value="1"/>
</dbReference>
<dbReference type="Pfam" id="PF23114">
    <property type="entry name" value="NAD-bd_HRPKS_sdrA"/>
    <property type="match status" value="1"/>
</dbReference>
<dbReference type="InterPro" id="IPR014043">
    <property type="entry name" value="Acyl_transferase_dom"/>
</dbReference>
<dbReference type="FunFam" id="3.40.50.720:FF:000209">
    <property type="entry name" value="Polyketide synthase Pks12"/>
    <property type="match status" value="1"/>
</dbReference>
<dbReference type="Pfam" id="PF08240">
    <property type="entry name" value="ADH_N"/>
    <property type="match status" value="1"/>
</dbReference>
<dbReference type="Pfam" id="PF02801">
    <property type="entry name" value="Ketoacyl-synt_C"/>
    <property type="match status" value="1"/>
</dbReference>
<dbReference type="SMART" id="SM01294">
    <property type="entry name" value="PKS_PP_betabranch"/>
    <property type="match status" value="1"/>
</dbReference>
<dbReference type="InterPro" id="IPR020843">
    <property type="entry name" value="ER"/>
</dbReference>
<keyword evidence="3" id="KW-0808">Transferase</keyword>
<dbReference type="InterPro" id="IPR036291">
    <property type="entry name" value="NAD(P)-bd_dom_sf"/>
</dbReference>
<dbReference type="SMART" id="SM00823">
    <property type="entry name" value="PKS_PP"/>
    <property type="match status" value="1"/>
</dbReference>
<dbReference type="SUPFAM" id="SSF53901">
    <property type="entry name" value="Thiolase-like"/>
    <property type="match status" value="1"/>
</dbReference>
<dbReference type="InterPro" id="IPR042104">
    <property type="entry name" value="PKS_dehydratase_sf"/>
</dbReference>
<dbReference type="InterPro" id="IPR020841">
    <property type="entry name" value="PKS_Beta-ketoAc_synthase_dom"/>
</dbReference>
<evidence type="ECO:0000313" key="13">
    <source>
        <dbReference type="Proteomes" id="UP001166286"/>
    </source>
</evidence>
<dbReference type="InterPro" id="IPR020806">
    <property type="entry name" value="PKS_PP-bd"/>
</dbReference>
<proteinExistence type="predicted"/>
<dbReference type="InterPro" id="IPR049900">
    <property type="entry name" value="PKS_mFAS_DH"/>
</dbReference>
<dbReference type="InterPro" id="IPR006162">
    <property type="entry name" value="Ppantetheine_attach_site"/>
</dbReference>
<evidence type="ECO:0000256" key="6">
    <source>
        <dbReference type="ARBA" id="ARBA00023315"/>
    </source>
</evidence>
<dbReference type="SMART" id="SM00825">
    <property type="entry name" value="PKS_KS"/>
    <property type="match status" value="1"/>
</dbReference>
<keyword evidence="4" id="KW-0521">NADP</keyword>
<dbReference type="PROSITE" id="PS00012">
    <property type="entry name" value="PHOSPHOPANTETHEINE"/>
    <property type="match status" value="1"/>
</dbReference>
<dbReference type="Gene3D" id="3.40.366.10">
    <property type="entry name" value="Malonyl-Coenzyme A Acyl Carrier Protein, domain 2"/>
    <property type="match status" value="1"/>
</dbReference>
<evidence type="ECO:0000259" key="11">
    <source>
        <dbReference type="PROSITE" id="PS52019"/>
    </source>
</evidence>
<dbReference type="InterPro" id="IPR029063">
    <property type="entry name" value="SAM-dependent_MTases_sf"/>
</dbReference>
<keyword evidence="2" id="KW-0597">Phosphoprotein</keyword>
<dbReference type="InterPro" id="IPR009081">
    <property type="entry name" value="PP-bd_ACP"/>
</dbReference>
<keyword evidence="5" id="KW-0511">Multifunctional enzyme</keyword>
<dbReference type="InterPro" id="IPR049552">
    <property type="entry name" value="PKS_DH_N"/>
</dbReference>
<feature type="active site" description="Proton acceptor; for dehydratase activity" evidence="7">
    <location>
        <position position="968"/>
    </location>
</feature>
<organism evidence="12 13">
    <name type="scientific">Cladonia borealis</name>
    <dbReference type="NCBI Taxonomy" id="184061"/>
    <lineage>
        <taxon>Eukaryota</taxon>
        <taxon>Fungi</taxon>
        <taxon>Dikarya</taxon>
        <taxon>Ascomycota</taxon>
        <taxon>Pezizomycotina</taxon>
        <taxon>Lecanoromycetes</taxon>
        <taxon>OSLEUM clade</taxon>
        <taxon>Lecanoromycetidae</taxon>
        <taxon>Lecanorales</taxon>
        <taxon>Lecanorineae</taxon>
        <taxon>Cladoniaceae</taxon>
        <taxon>Cladonia</taxon>
    </lineage>
</organism>
<dbReference type="PROSITE" id="PS52004">
    <property type="entry name" value="KS3_2"/>
    <property type="match status" value="1"/>
</dbReference>
<feature type="compositionally biased region" description="Polar residues" evidence="8">
    <location>
        <begin position="1601"/>
        <end position="1621"/>
    </location>
</feature>
<feature type="active site" description="Proton donor; for dehydratase activity" evidence="7">
    <location>
        <position position="1166"/>
    </location>
</feature>
<dbReference type="SMART" id="SM00829">
    <property type="entry name" value="PKS_ER"/>
    <property type="match status" value="1"/>
</dbReference>
<dbReference type="PANTHER" id="PTHR43775:SF13">
    <property type="entry name" value="POLYKETIDE SYNTHASE 1"/>
    <property type="match status" value="1"/>
</dbReference>
<evidence type="ECO:0000313" key="12">
    <source>
        <dbReference type="EMBL" id="KAK0511844.1"/>
    </source>
</evidence>
<dbReference type="Gene3D" id="3.90.180.10">
    <property type="entry name" value="Medium-chain alcohol dehydrogenases, catalytic domain"/>
    <property type="match status" value="1"/>
</dbReference>
<feature type="region of interest" description="Disordered" evidence="8">
    <location>
        <begin position="1600"/>
        <end position="1624"/>
    </location>
</feature>
<name>A0AA39V4X1_9LECA</name>
<dbReference type="Proteomes" id="UP001166286">
    <property type="component" value="Unassembled WGS sequence"/>
</dbReference>
<keyword evidence="13" id="KW-1185">Reference proteome</keyword>
<dbReference type="GO" id="GO:0004315">
    <property type="term" value="F:3-oxoacyl-[acyl-carrier-protein] synthase activity"/>
    <property type="evidence" value="ECO:0007669"/>
    <property type="project" value="InterPro"/>
</dbReference>
<dbReference type="InterPro" id="IPR014030">
    <property type="entry name" value="Ketoacyl_synth_N"/>
</dbReference>
<dbReference type="SUPFAM" id="SSF55048">
    <property type="entry name" value="Probable ACP-binding domain of malonyl-CoA ACP transacylase"/>
    <property type="match status" value="1"/>
</dbReference>
<feature type="region of interest" description="N-terminal hotdog fold" evidence="7">
    <location>
        <begin position="936"/>
        <end position="1071"/>
    </location>
</feature>
<feature type="domain" description="Ketosynthase family 3 (KS3)" evidence="10">
    <location>
        <begin position="17"/>
        <end position="429"/>
    </location>
</feature>
<evidence type="ECO:0000256" key="7">
    <source>
        <dbReference type="PROSITE-ProRule" id="PRU01363"/>
    </source>
</evidence>
<feature type="region of interest" description="C-terminal hotdog fold" evidence="7">
    <location>
        <begin position="1100"/>
        <end position="1259"/>
    </location>
</feature>
<dbReference type="GO" id="GO:0031177">
    <property type="term" value="F:phosphopantetheine binding"/>
    <property type="evidence" value="ECO:0007669"/>
    <property type="project" value="InterPro"/>
</dbReference>
<dbReference type="SUPFAM" id="SSF53335">
    <property type="entry name" value="S-adenosyl-L-methionine-dependent methyltransferases"/>
    <property type="match status" value="1"/>
</dbReference>
<dbReference type="SUPFAM" id="SSF50129">
    <property type="entry name" value="GroES-like"/>
    <property type="match status" value="1"/>
</dbReference>
<evidence type="ECO:0000256" key="8">
    <source>
        <dbReference type="SAM" id="MobiDB-lite"/>
    </source>
</evidence>
<dbReference type="InterPro" id="IPR056501">
    <property type="entry name" value="NAD-bd_HRPKS_sdrA"/>
</dbReference>
<evidence type="ECO:0008006" key="14">
    <source>
        <dbReference type="Google" id="ProtNLM"/>
    </source>
</evidence>
<evidence type="ECO:0000256" key="4">
    <source>
        <dbReference type="ARBA" id="ARBA00022857"/>
    </source>
</evidence>
<dbReference type="Pfam" id="PF00550">
    <property type="entry name" value="PP-binding"/>
    <property type="match status" value="1"/>
</dbReference>
<dbReference type="SMART" id="SM00826">
    <property type="entry name" value="PKS_DH"/>
    <property type="match status" value="1"/>
</dbReference>
<dbReference type="SMART" id="SM00827">
    <property type="entry name" value="PKS_AT"/>
    <property type="match status" value="1"/>
</dbReference>
<evidence type="ECO:0000256" key="2">
    <source>
        <dbReference type="ARBA" id="ARBA00022553"/>
    </source>
</evidence>
<dbReference type="InterPro" id="IPR016036">
    <property type="entry name" value="Malonyl_transacylase_ACP-bd"/>
</dbReference>
<dbReference type="InterPro" id="IPR018201">
    <property type="entry name" value="Ketoacyl_synth_AS"/>
</dbReference>
<keyword evidence="6" id="KW-0012">Acyltransferase</keyword>
<evidence type="ECO:0000256" key="1">
    <source>
        <dbReference type="ARBA" id="ARBA00022450"/>
    </source>
</evidence>
<dbReference type="InterPro" id="IPR016035">
    <property type="entry name" value="Acyl_Trfase/lysoPLipase"/>
</dbReference>
<dbReference type="Gene3D" id="3.40.47.10">
    <property type="match status" value="1"/>
</dbReference>
<dbReference type="GO" id="GO:1901336">
    <property type="term" value="P:lactone biosynthetic process"/>
    <property type="evidence" value="ECO:0007669"/>
    <property type="project" value="UniProtKB-ARBA"/>
</dbReference>
<protein>
    <recommendedName>
        <fullName evidence="14">Polyketide synthase</fullName>
    </recommendedName>
</protein>
<dbReference type="PROSITE" id="PS00606">
    <property type="entry name" value="KS3_1"/>
    <property type="match status" value="1"/>
</dbReference>
<accession>A0AA39V4X1</accession>
<dbReference type="InterPro" id="IPR049551">
    <property type="entry name" value="PKS_DH_C"/>
</dbReference>
<evidence type="ECO:0000256" key="3">
    <source>
        <dbReference type="ARBA" id="ARBA00022679"/>
    </source>
</evidence>
<feature type="domain" description="PKS/mFAS DH" evidence="11">
    <location>
        <begin position="936"/>
        <end position="1259"/>
    </location>
</feature>
<dbReference type="InterPro" id="IPR013154">
    <property type="entry name" value="ADH-like_N"/>
</dbReference>
<dbReference type="CDD" id="cd00833">
    <property type="entry name" value="PKS"/>
    <property type="match status" value="1"/>
</dbReference>
<dbReference type="Pfam" id="PF21089">
    <property type="entry name" value="PKS_DH_N"/>
    <property type="match status" value="1"/>
</dbReference>
<dbReference type="SMART" id="SM00822">
    <property type="entry name" value="PKS_KR"/>
    <property type="match status" value="1"/>
</dbReference>
<dbReference type="GO" id="GO:0006633">
    <property type="term" value="P:fatty acid biosynthetic process"/>
    <property type="evidence" value="ECO:0007669"/>
    <property type="project" value="InterPro"/>
</dbReference>
<dbReference type="InterPro" id="IPR057326">
    <property type="entry name" value="KR_dom"/>
</dbReference>
<dbReference type="PANTHER" id="PTHR43775">
    <property type="entry name" value="FATTY ACID SYNTHASE"/>
    <property type="match status" value="1"/>
</dbReference>
<dbReference type="Gene3D" id="3.30.70.3290">
    <property type="match status" value="1"/>
</dbReference>
<dbReference type="Gene3D" id="3.40.50.150">
    <property type="entry name" value="Vaccinia Virus protein VP39"/>
    <property type="match status" value="1"/>
</dbReference>